<sequence length="190" mass="21802">MSYANNRLYIMVQGDPVDALEARIAKLEAIEDIKRLKQHHIELTDAGYLVDALVDLWCEDGTWLGVFTDIDDPLEAGSRGQTRYHGHDEIRRFWELNGRLYDFVLHVMIPLDIRVNDDLETATGTWKWLMPSTRDVDGVPTATWLGGTQSDEYRRVDGVWKFYTVQVHADLVATHLGGWVPSRYIEESPV</sequence>
<accession>A0A401YQX4</accession>
<dbReference type="Gene3D" id="3.10.450.50">
    <property type="match status" value="1"/>
</dbReference>
<proteinExistence type="predicted"/>
<dbReference type="InterPro" id="IPR032710">
    <property type="entry name" value="NTF2-like_dom_sf"/>
</dbReference>
<dbReference type="SUPFAM" id="SSF54427">
    <property type="entry name" value="NTF2-like"/>
    <property type="match status" value="1"/>
</dbReference>
<dbReference type="AlphaFoldDB" id="A0A401YQX4"/>
<evidence type="ECO:0000313" key="3">
    <source>
        <dbReference type="Proteomes" id="UP000286931"/>
    </source>
</evidence>
<protein>
    <recommendedName>
        <fullName evidence="1">SnoaL-like domain-containing protein</fullName>
    </recommendedName>
</protein>
<keyword evidence="3" id="KW-1185">Reference proteome</keyword>
<dbReference type="Pfam" id="PF13577">
    <property type="entry name" value="SnoaL_4"/>
    <property type="match status" value="1"/>
</dbReference>
<organism evidence="2 3">
    <name type="scientific">Embleya hyalina</name>
    <dbReference type="NCBI Taxonomy" id="516124"/>
    <lineage>
        <taxon>Bacteria</taxon>
        <taxon>Bacillati</taxon>
        <taxon>Actinomycetota</taxon>
        <taxon>Actinomycetes</taxon>
        <taxon>Kitasatosporales</taxon>
        <taxon>Streptomycetaceae</taxon>
        <taxon>Embleya</taxon>
    </lineage>
</organism>
<evidence type="ECO:0000259" key="1">
    <source>
        <dbReference type="Pfam" id="PF13577"/>
    </source>
</evidence>
<comment type="caution">
    <text evidence="2">The sequence shown here is derived from an EMBL/GenBank/DDBJ whole genome shotgun (WGS) entry which is preliminary data.</text>
</comment>
<name>A0A401YQX4_9ACTN</name>
<dbReference type="InterPro" id="IPR037401">
    <property type="entry name" value="SnoaL-like"/>
</dbReference>
<evidence type="ECO:0000313" key="2">
    <source>
        <dbReference type="EMBL" id="GCD96992.1"/>
    </source>
</evidence>
<dbReference type="Proteomes" id="UP000286931">
    <property type="component" value="Unassembled WGS sequence"/>
</dbReference>
<reference evidence="2 3" key="1">
    <citation type="submission" date="2018-12" db="EMBL/GenBank/DDBJ databases">
        <title>Draft genome sequence of Embleya hyalina NBRC 13850T.</title>
        <authorList>
            <person name="Komaki H."/>
            <person name="Hosoyama A."/>
            <person name="Kimura A."/>
            <person name="Ichikawa N."/>
            <person name="Tamura T."/>
        </authorList>
    </citation>
    <scope>NUCLEOTIDE SEQUENCE [LARGE SCALE GENOMIC DNA]</scope>
    <source>
        <strain evidence="2 3">NBRC 13850</strain>
    </source>
</reference>
<feature type="domain" description="SnoaL-like" evidence="1">
    <location>
        <begin position="26"/>
        <end position="162"/>
    </location>
</feature>
<dbReference type="EMBL" id="BIFH01000022">
    <property type="protein sequence ID" value="GCD96992.1"/>
    <property type="molecule type" value="Genomic_DNA"/>
</dbReference>
<gene>
    <name evidence="2" type="ORF">EHYA_04679</name>
</gene>